<keyword evidence="3 5" id="KW-1133">Transmembrane helix</keyword>
<sequence>MPEFPAGLWENLPCQEGWLPTNHILFHSANVCLFLSYCCPPGLEGLLYLRVVLFFGCLFFSLWGWMVLCAMDTFVWNAMFTVINAVQTYLAYQMLPRKICFPPAIEHLFATLFLPLKVSKEEFEVVYNAAREAIYFKQGEQYDLTYMADAVCLVLRGRIAVVNDAKPVNEYGQFQFIRPSQYFAASSPAAAGPHRGATLCSVDSEPIVLLWRRDELRSVLDRDPHLRLVFDSLVSRQILQKIAKLSPNLPMYSMVEDTNERGDLVVPCTSADRV</sequence>
<dbReference type="GO" id="GO:0007507">
    <property type="term" value="P:heart development"/>
    <property type="evidence" value="ECO:0007669"/>
    <property type="project" value="TreeGrafter"/>
</dbReference>
<evidence type="ECO:0000256" key="5">
    <source>
        <dbReference type="SAM" id="Phobius"/>
    </source>
</evidence>
<protein>
    <submittedName>
        <fullName evidence="7">Blood vessel epicardial substance-like</fullName>
    </submittedName>
</protein>
<evidence type="ECO:0000259" key="6">
    <source>
        <dbReference type="Pfam" id="PF04831"/>
    </source>
</evidence>
<dbReference type="Pfam" id="PF04831">
    <property type="entry name" value="POPDC1-3"/>
    <property type="match status" value="1"/>
</dbReference>
<feature type="transmembrane region" description="Helical" evidence="5">
    <location>
        <begin position="47"/>
        <end position="68"/>
    </location>
</feature>
<evidence type="ECO:0000256" key="3">
    <source>
        <dbReference type="ARBA" id="ARBA00022989"/>
    </source>
</evidence>
<dbReference type="GO" id="GO:0042391">
    <property type="term" value="P:regulation of membrane potential"/>
    <property type="evidence" value="ECO:0007669"/>
    <property type="project" value="TreeGrafter"/>
</dbReference>
<proteinExistence type="predicted"/>
<evidence type="ECO:0000313" key="8">
    <source>
        <dbReference type="Proteomes" id="UP000192247"/>
    </source>
</evidence>
<dbReference type="AlphaFoldDB" id="A0A1V9XEX1"/>
<organism evidence="7 8">
    <name type="scientific">Tropilaelaps mercedesae</name>
    <dbReference type="NCBI Taxonomy" id="418985"/>
    <lineage>
        <taxon>Eukaryota</taxon>
        <taxon>Metazoa</taxon>
        <taxon>Ecdysozoa</taxon>
        <taxon>Arthropoda</taxon>
        <taxon>Chelicerata</taxon>
        <taxon>Arachnida</taxon>
        <taxon>Acari</taxon>
        <taxon>Parasitiformes</taxon>
        <taxon>Mesostigmata</taxon>
        <taxon>Gamasina</taxon>
        <taxon>Dermanyssoidea</taxon>
        <taxon>Laelapidae</taxon>
        <taxon>Tropilaelaps</taxon>
    </lineage>
</organism>
<dbReference type="EMBL" id="MNPL01012927">
    <property type="protein sequence ID" value="OQR71976.1"/>
    <property type="molecule type" value="Genomic_DNA"/>
</dbReference>
<evidence type="ECO:0000256" key="2">
    <source>
        <dbReference type="ARBA" id="ARBA00022692"/>
    </source>
</evidence>
<dbReference type="PANTHER" id="PTHR12101">
    <property type="entry name" value="POPEYE DOMAIN CONTAINING PROTEIN"/>
    <property type="match status" value="1"/>
</dbReference>
<reference evidence="7 8" key="1">
    <citation type="journal article" date="2017" name="Gigascience">
        <title>Draft genome of the honey bee ectoparasitic mite, Tropilaelaps mercedesae, is shaped by the parasitic life history.</title>
        <authorList>
            <person name="Dong X."/>
            <person name="Armstrong S.D."/>
            <person name="Xia D."/>
            <person name="Makepeace B.L."/>
            <person name="Darby A.C."/>
            <person name="Kadowaki T."/>
        </authorList>
    </citation>
    <scope>NUCLEOTIDE SEQUENCE [LARGE SCALE GENOMIC DNA]</scope>
    <source>
        <strain evidence="7">Wuxi-XJTLU</strain>
    </source>
</reference>
<dbReference type="GO" id="GO:0051146">
    <property type="term" value="P:striated muscle cell differentiation"/>
    <property type="evidence" value="ECO:0007669"/>
    <property type="project" value="TreeGrafter"/>
</dbReference>
<dbReference type="PANTHER" id="PTHR12101:SF1">
    <property type="entry name" value="BVES"/>
    <property type="match status" value="1"/>
</dbReference>
<comment type="caution">
    <text evidence="7">The sequence shown here is derived from an EMBL/GenBank/DDBJ whole genome shotgun (WGS) entry which is preliminary data.</text>
</comment>
<keyword evidence="2 5" id="KW-0812">Transmembrane</keyword>
<dbReference type="GO" id="GO:0030552">
    <property type="term" value="F:cAMP binding"/>
    <property type="evidence" value="ECO:0007669"/>
    <property type="project" value="TreeGrafter"/>
</dbReference>
<dbReference type="InParanoid" id="A0A1V9XEX1"/>
<dbReference type="InterPro" id="IPR055272">
    <property type="entry name" value="POPDC1-3_dom"/>
</dbReference>
<gene>
    <name evidence="7" type="ORF">BIW11_01392</name>
</gene>
<evidence type="ECO:0000313" key="7">
    <source>
        <dbReference type="EMBL" id="OQR71976.1"/>
    </source>
</evidence>
<evidence type="ECO:0000256" key="4">
    <source>
        <dbReference type="ARBA" id="ARBA00023136"/>
    </source>
</evidence>
<comment type="subcellular location">
    <subcellularLocation>
        <location evidence="1">Membrane</location>
        <topology evidence="1">Multi-pass membrane protein</topology>
    </subcellularLocation>
</comment>
<feature type="transmembrane region" description="Helical" evidence="5">
    <location>
        <begin position="74"/>
        <end position="92"/>
    </location>
</feature>
<keyword evidence="4 5" id="KW-0472">Membrane</keyword>
<keyword evidence="8" id="KW-1185">Reference proteome</keyword>
<name>A0A1V9XEX1_9ACAR</name>
<accession>A0A1V9XEX1</accession>
<dbReference type="GO" id="GO:0042383">
    <property type="term" value="C:sarcolemma"/>
    <property type="evidence" value="ECO:0007669"/>
    <property type="project" value="TreeGrafter"/>
</dbReference>
<dbReference type="InterPro" id="IPR006916">
    <property type="entry name" value="POPDC1-3"/>
</dbReference>
<dbReference type="Proteomes" id="UP000192247">
    <property type="component" value="Unassembled WGS sequence"/>
</dbReference>
<feature type="domain" description="POPDC1-3" evidence="6">
    <location>
        <begin position="22"/>
        <end position="246"/>
    </location>
</feature>
<dbReference type="OrthoDB" id="425611at2759"/>
<evidence type="ECO:0000256" key="1">
    <source>
        <dbReference type="ARBA" id="ARBA00004141"/>
    </source>
</evidence>